<dbReference type="SUPFAM" id="SSF47391">
    <property type="entry name" value="Dimerization-anchoring domain of cAMP-dependent PK regulatory subunit"/>
    <property type="match status" value="1"/>
</dbReference>
<evidence type="ECO:0000256" key="5">
    <source>
        <dbReference type="ARBA" id="ARBA00022490"/>
    </source>
</evidence>
<comment type="subcellular location">
    <subcellularLocation>
        <location evidence="2">Cytoplasm</location>
    </subcellularLocation>
</comment>
<dbReference type="EMBL" id="CAJNOH010000941">
    <property type="protein sequence ID" value="CAF1151631.1"/>
    <property type="molecule type" value="Genomic_DNA"/>
</dbReference>
<evidence type="ECO:0000256" key="11">
    <source>
        <dbReference type="ARBA" id="ARBA00078502"/>
    </source>
</evidence>
<feature type="compositionally biased region" description="Basic and acidic residues" evidence="13">
    <location>
        <begin position="93"/>
        <end position="113"/>
    </location>
</feature>
<accession>A0A814SQN2</accession>
<dbReference type="InterPro" id="IPR000850">
    <property type="entry name" value="Adenylat/UMP-CMP_kin"/>
</dbReference>
<evidence type="ECO:0000256" key="6">
    <source>
        <dbReference type="ARBA" id="ARBA00022679"/>
    </source>
</evidence>
<dbReference type="PRINTS" id="PR00094">
    <property type="entry name" value="ADENYLTKNASE"/>
</dbReference>
<dbReference type="Proteomes" id="UP000663870">
    <property type="component" value="Unassembled WGS sequence"/>
</dbReference>
<dbReference type="PROSITE" id="PS00113">
    <property type="entry name" value="ADENYLATE_KINASE"/>
    <property type="match status" value="1"/>
</dbReference>
<feature type="region of interest" description="Disordered" evidence="13">
    <location>
        <begin position="73"/>
        <end position="113"/>
    </location>
</feature>
<evidence type="ECO:0000256" key="7">
    <source>
        <dbReference type="ARBA" id="ARBA00022741"/>
    </source>
</evidence>
<keyword evidence="17" id="KW-1185">Reference proteome</keyword>
<keyword evidence="5" id="KW-0963">Cytoplasm</keyword>
<comment type="caution">
    <text evidence="14">The sequence shown here is derived from an EMBL/GenBank/DDBJ whole genome shotgun (WGS) entry which is preliminary data.</text>
</comment>
<reference evidence="14" key="1">
    <citation type="submission" date="2021-02" db="EMBL/GenBank/DDBJ databases">
        <authorList>
            <person name="Nowell W R."/>
        </authorList>
    </citation>
    <scope>NUCLEOTIDE SEQUENCE</scope>
</reference>
<evidence type="ECO:0000256" key="13">
    <source>
        <dbReference type="SAM" id="MobiDB-lite"/>
    </source>
</evidence>
<dbReference type="GO" id="GO:0005737">
    <property type="term" value="C:cytoplasm"/>
    <property type="evidence" value="ECO:0007669"/>
    <property type="project" value="UniProtKB-SubCell"/>
</dbReference>
<gene>
    <name evidence="15" type="ORF">JXQ802_LOCUS34186</name>
    <name evidence="14" type="ORF">PYM288_LOCUS22257</name>
</gene>
<name>A0A814SQN2_9BILA</name>
<keyword evidence="6 12" id="KW-0808">Transferase</keyword>
<protein>
    <recommendedName>
        <fullName evidence="4">adenylate kinase</fullName>
        <ecNumber evidence="4">2.7.4.3</ecNumber>
    </recommendedName>
    <alternativeName>
        <fullName evidence="10">ATP:AMP phosphotransferase</fullName>
    </alternativeName>
    <alternativeName>
        <fullName evidence="11">Adenylate monophosphate kinase</fullName>
    </alternativeName>
</protein>
<keyword evidence="7" id="KW-0547">Nucleotide-binding</keyword>
<dbReference type="GO" id="GO:0005524">
    <property type="term" value="F:ATP binding"/>
    <property type="evidence" value="ECO:0007669"/>
    <property type="project" value="UniProtKB-KW"/>
</dbReference>
<dbReference type="InterPro" id="IPR027417">
    <property type="entry name" value="P-loop_NTPase"/>
</dbReference>
<evidence type="ECO:0000313" key="15">
    <source>
        <dbReference type="EMBL" id="CAF1390623.1"/>
    </source>
</evidence>
<evidence type="ECO:0000256" key="2">
    <source>
        <dbReference type="ARBA" id="ARBA00004496"/>
    </source>
</evidence>
<evidence type="ECO:0000256" key="4">
    <source>
        <dbReference type="ARBA" id="ARBA00012955"/>
    </source>
</evidence>
<evidence type="ECO:0000313" key="14">
    <source>
        <dbReference type="EMBL" id="CAF1151631.1"/>
    </source>
</evidence>
<dbReference type="AlphaFoldDB" id="A0A814SQN2"/>
<keyword evidence="8 12" id="KW-0418">Kinase</keyword>
<dbReference type="FunFam" id="3.40.50.300:FF:000315">
    <property type="entry name" value="Adenylate kinase 1"/>
    <property type="match status" value="1"/>
</dbReference>
<dbReference type="InterPro" id="IPR033690">
    <property type="entry name" value="Adenylat_kinase_CS"/>
</dbReference>
<evidence type="ECO:0000313" key="16">
    <source>
        <dbReference type="Proteomes" id="UP000663854"/>
    </source>
</evidence>
<comment type="subunit">
    <text evidence="3">Monomer.</text>
</comment>
<comment type="similarity">
    <text evidence="12">Belongs to the adenylate kinase family.</text>
</comment>
<dbReference type="SUPFAM" id="SSF52540">
    <property type="entry name" value="P-loop containing nucleoside triphosphate hydrolases"/>
    <property type="match status" value="2"/>
</dbReference>
<dbReference type="GO" id="GO:0004017">
    <property type="term" value="F:AMP kinase activity"/>
    <property type="evidence" value="ECO:0007669"/>
    <property type="project" value="UniProtKB-EC"/>
</dbReference>
<evidence type="ECO:0000256" key="10">
    <source>
        <dbReference type="ARBA" id="ARBA00031517"/>
    </source>
</evidence>
<dbReference type="EC" id="2.7.4.3" evidence="4"/>
<dbReference type="EMBL" id="CAJNOL010001610">
    <property type="protein sequence ID" value="CAF1390623.1"/>
    <property type="molecule type" value="Genomic_DNA"/>
</dbReference>
<evidence type="ECO:0000256" key="1">
    <source>
        <dbReference type="ARBA" id="ARBA00003053"/>
    </source>
</evidence>
<sequence>MSKAQTNENTGLAMDYLSQRNIPQLFEALMTGLIINRPEDHIAYLMKSLEQYKNKNNKQPLAWNAFVERENGLDNTSTSKTKRQLKPDSIPQSKREEKPKIQDRPRSSKSSEDIKNILQGKPIIFVGGGPGSGKRTQCEKMVAKYGFTHLSAGDLIREVTQDSSTEKGRYFNEAMSQGKLISTEDILGLLKDAIYKNANKASGFLINGFPRRVEQGIQFEQDVARCDFLIYFDVSDEIMTERLVKRGETSDRIDDNEETVQKRLVTFHQETQPILGYYGKQGKLITIDTNRKPDEIFEDVSYELGKIVKQQPVVRPRDPALDKLKNKKIIFVVGGPGSGKGTQCERIVQRYGYTHLSTGDLLRAAVQSKTERGEQLNALMTEGKLVPMEVVLDLLKENMIKNADKSKGFLIDGYPREIAQAKKFEELIAPCDIVLYINANDATMTKRLLHRAQTSGRVDDNEETIKKRLKTFHKETIPVLDLYEKKNKLEEIDSELEPDAVFSQVRDILDKLA</sequence>
<dbReference type="HAMAP" id="MF_00235">
    <property type="entry name" value="Adenylate_kinase_Adk"/>
    <property type="match status" value="2"/>
</dbReference>
<dbReference type="CDD" id="cd01428">
    <property type="entry name" value="ADK"/>
    <property type="match status" value="2"/>
</dbReference>
<evidence type="ECO:0000256" key="8">
    <source>
        <dbReference type="ARBA" id="ARBA00022777"/>
    </source>
</evidence>
<proteinExistence type="inferred from homology"/>
<evidence type="ECO:0000313" key="17">
    <source>
        <dbReference type="Proteomes" id="UP000663870"/>
    </source>
</evidence>
<comment type="function">
    <text evidence="1">Catalyzes the reversible transfer of the terminal phosphate group between ATP and AMP. Plays an important role in cellular energy homeostasis and in adenine nucleotide metabolism.</text>
</comment>
<dbReference type="Proteomes" id="UP000663854">
    <property type="component" value="Unassembled WGS sequence"/>
</dbReference>
<dbReference type="Gene3D" id="3.40.50.300">
    <property type="entry name" value="P-loop containing nucleotide triphosphate hydrolases"/>
    <property type="match status" value="2"/>
</dbReference>
<evidence type="ECO:0000256" key="12">
    <source>
        <dbReference type="RuleBase" id="RU003330"/>
    </source>
</evidence>
<organism evidence="14 16">
    <name type="scientific">Rotaria sordida</name>
    <dbReference type="NCBI Taxonomy" id="392033"/>
    <lineage>
        <taxon>Eukaryota</taxon>
        <taxon>Metazoa</taxon>
        <taxon>Spiralia</taxon>
        <taxon>Gnathifera</taxon>
        <taxon>Rotifera</taxon>
        <taxon>Eurotatoria</taxon>
        <taxon>Bdelloidea</taxon>
        <taxon>Philodinida</taxon>
        <taxon>Philodinidae</taxon>
        <taxon>Rotaria</taxon>
    </lineage>
</organism>
<evidence type="ECO:0000256" key="9">
    <source>
        <dbReference type="ARBA" id="ARBA00022840"/>
    </source>
</evidence>
<dbReference type="Pfam" id="PF00406">
    <property type="entry name" value="ADK"/>
    <property type="match status" value="2"/>
</dbReference>
<evidence type="ECO:0000256" key="3">
    <source>
        <dbReference type="ARBA" id="ARBA00011245"/>
    </source>
</evidence>
<keyword evidence="9" id="KW-0067">ATP-binding</keyword>
<dbReference type="PANTHER" id="PTHR23359">
    <property type="entry name" value="NUCLEOTIDE KINASE"/>
    <property type="match status" value="1"/>
</dbReference>